<dbReference type="Proteomes" id="UP001163850">
    <property type="component" value="Unassembled WGS sequence"/>
</dbReference>
<name>A0AA38QAM2_9AGAR</name>
<keyword evidence="1" id="KW-0472">Membrane</keyword>
<evidence type="ECO:0000313" key="3">
    <source>
        <dbReference type="Proteomes" id="UP001163850"/>
    </source>
</evidence>
<comment type="caution">
    <text evidence="2">The sequence shown here is derived from an EMBL/GenBank/DDBJ whole genome shotgun (WGS) entry which is preliminary data.</text>
</comment>
<evidence type="ECO:0000313" key="2">
    <source>
        <dbReference type="EMBL" id="KAJ3989716.1"/>
    </source>
</evidence>
<evidence type="ECO:0000256" key="1">
    <source>
        <dbReference type="SAM" id="Phobius"/>
    </source>
</evidence>
<reference evidence="2" key="1">
    <citation type="submission" date="2022-08" db="EMBL/GenBank/DDBJ databases">
        <authorList>
            <consortium name="DOE Joint Genome Institute"/>
            <person name="Min B."/>
            <person name="Riley R."/>
            <person name="Sierra-Patev S."/>
            <person name="Naranjo-Ortiz M."/>
            <person name="Looney B."/>
            <person name="Konkel Z."/>
            <person name="Slot J.C."/>
            <person name="Sakamoto Y."/>
            <person name="Steenwyk J.L."/>
            <person name="Rokas A."/>
            <person name="Carro J."/>
            <person name="Camarero S."/>
            <person name="Ferreira P."/>
            <person name="Molpeceres G."/>
            <person name="Ruiz-Duenas F.J."/>
            <person name="Serrano A."/>
            <person name="Henrissat B."/>
            <person name="Drula E."/>
            <person name="Hughes K.W."/>
            <person name="Mata J.L."/>
            <person name="Ishikawa N.K."/>
            <person name="Vargas-Isla R."/>
            <person name="Ushijima S."/>
            <person name="Smith C.A."/>
            <person name="Ahrendt S."/>
            <person name="Andreopoulos W."/>
            <person name="He G."/>
            <person name="Labutti K."/>
            <person name="Lipzen A."/>
            <person name="Ng V."/>
            <person name="Sandor L."/>
            <person name="Barry K."/>
            <person name="Martinez A.T."/>
            <person name="Xiao Y."/>
            <person name="Gibbons J.G."/>
            <person name="Terashima K."/>
            <person name="Hibbett D.S."/>
            <person name="Grigoriev I.V."/>
        </authorList>
    </citation>
    <scope>NUCLEOTIDE SEQUENCE</scope>
    <source>
        <strain evidence="2">TFB7829</strain>
    </source>
</reference>
<organism evidence="2 3">
    <name type="scientific">Lentinula detonsa</name>
    <dbReference type="NCBI Taxonomy" id="2804962"/>
    <lineage>
        <taxon>Eukaryota</taxon>
        <taxon>Fungi</taxon>
        <taxon>Dikarya</taxon>
        <taxon>Basidiomycota</taxon>
        <taxon>Agaricomycotina</taxon>
        <taxon>Agaricomycetes</taxon>
        <taxon>Agaricomycetidae</taxon>
        <taxon>Agaricales</taxon>
        <taxon>Marasmiineae</taxon>
        <taxon>Omphalotaceae</taxon>
        <taxon>Lentinula</taxon>
    </lineage>
</organism>
<accession>A0AA38QAM2</accession>
<dbReference type="EMBL" id="MU801895">
    <property type="protein sequence ID" value="KAJ3989716.1"/>
    <property type="molecule type" value="Genomic_DNA"/>
</dbReference>
<proteinExistence type="predicted"/>
<feature type="transmembrane region" description="Helical" evidence="1">
    <location>
        <begin position="44"/>
        <end position="62"/>
    </location>
</feature>
<sequence length="74" mass="8407">METGVRESCLTPILIPIMIPVHALTTVTVRVMRFTVHRHLLMPMDLVLMTMGILIQVCLYLTTPIHQAQARIQV</sequence>
<keyword evidence="1" id="KW-0812">Transmembrane</keyword>
<protein>
    <submittedName>
        <fullName evidence="2">Uncharacterized protein</fullName>
    </submittedName>
</protein>
<gene>
    <name evidence="2" type="ORF">F5890DRAFT_1483833</name>
</gene>
<dbReference type="AlphaFoldDB" id="A0AA38QAM2"/>
<keyword evidence="1" id="KW-1133">Transmembrane helix</keyword>
<feature type="transmembrane region" description="Helical" evidence="1">
    <location>
        <begin position="13"/>
        <end position="32"/>
    </location>
</feature>